<dbReference type="EMBL" id="JBJQND010000017">
    <property type="protein sequence ID" value="KAL3841677.1"/>
    <property type="molecule type" value="Genomic_DNA"/>
</dbReference>
<dbReference type="PROSITE" id="PS51705">
    <property type="entry name" value="G_HFLX"/>
    <property type="match status" value="1"/>
</dbReference>
<dbReference type="SUPFAM" id="SSF52540">
    <property type="entry name" value="P-loop containing nucleoside triphosphate hydrolases"/>
    <property type="match status" value="1"/>
</dbReference>
<dbReference type="AlphaFoldDB" id="A0ABD3TXY3"/>
<evidence type="ECO:0000256" key="3">
    <source>
        <dbReference type="ARBA" id="ARBA00022842"/>
    </source>
</evidence>
<evidence type="ECO:0000256" key="2">
    <source>
        <dbReference type="ARBA" id="ARBA00022741"/>
    </source>
</evidence>
<name>A0ABD3TXY3_SINWO</name>
<dbReference type="GO" id="GO:0005525">
    <property type="term" value="F:GTP binding"/>
    <property type="evidence" value="ECO:0007669"/>
    <property type="project" value="UniProtKB-KW"/>
</dbReference>
<dbReference type="NCBIfam" id="TIGR03156">
    <property type="entry name" value="GTP_HflX"/>
    <property type="match status" value="1"/>
</dbReference>
<keyword evidence="3" id="KW-0460">Magnesium</keyword>
<dbReference type="InterPro" id="IPR042108">
    <property type="entry name" value="GTPase_HflX_N_sf"/>
</dbReference>
<dbReference type="Gene3D" id="3.40.50.300">
    <property type="entry name" value="P-loop containing nucleotide triphosphate hydrolases"/>
    <property type="match status" value="1"/>
</dbReference>
<evidence type="ECO:0000313" key="6">
    <source>
        <dbReference type="EMBL" id="KAL3841677.1"/>
    </source>
</evidence>
<dbReference type="Proteomes" id="UP001634394">
    <property type="component" value="Unassembled WGS sequence"/>
</dbReference>
<keyword evidence="1" id="KW-0479">Metal-binding</keyword>
<dbReference type="FunFam" id="3.40.50.300:FF:000886">
    <property type="entry name" value="Putative GTP-binding protein 6"/>
    <property type="match status" value="1"/>
</dbReference>
<dbReference type="PANTHER" id="PTHR10229">
    <property type="entry name" value="GTP-BINDING PROTEIN HFLX"/>
    <property type="match status" value="1"/>
</dbReference>
<dbReference type="InterPro" id="IPR030394">
    <property type="entry name" value="G_HFLX_dom"/>
</dbReference>
<reference evidence="6 7" key="1">
    <citation type="submission" date="2024-11" db="EMBL/GenBank/DDBJ databases">
        <title>Chromosome-level genome assembly of the freshwater bivalve Anodonta woodiana.</title>
        <authorList>
            <person name="Chen X."/>
        </authorList>
    </citation>
    <scope>NUCLEOTIDE SEQUENCE [LARGE SCALE GENOMIC DNA]</scope>
    <source>
        <strain evidence="6">MN2024</strain>
        <tissue evidence="6">Gills</tissue>
    </source>
</reference>
<evidence type="ECO:0000313" key="7">
    <source>
        <dbReference type="Proteomes" id="UP001634394"/>
    </source>
</evidence>
<dbReference type="Pfam" id="PF13167">
    <property type="entry name" value="GTP-bdg_N"/>
    <property type="match status" value="1"/>
</dbReference>
<dbReference type="InterPro" id="IPR027417">
    <property type="entry name" value="P-loop_NTPase"/>
</dbReference>
<evidence type="ECO:0000259" key="5">
    <source>
        <dbReference type="PROSITE" id="PS51705"/>
    </source>
</evidence>
<dbReference type="InterPro" id="IPR025121">
    <property type="entry name" value="GTPase_HflX_N"/>
</dbReference>
<proteinExistence type="predicted"/>
<dbReference type="CDD" id="cd01878">
    <property type="entry name" value="HflX"/>
    <property type="match status" value="1"/>
</dbReference>
<protein>
    <recommendedName>
        <fullName evidence="5">Hflx-type G domain-containing protein</fullName>
    </recommendedName>
</protein>
<sequence length="570" mass="64619">MRALLHFPGLQILKEACMLNIINGRCISSMLSRKCATFYRNISLYHGVSFQKCLKFWSSNVSSGIPNKRRELYSGWPHYLSACSSYWICKSSISTTATVGSEKPSEEEDLYTFENDAGLENEEEDLLTVEIEQYLREYSAIPGIGHKLFVIQPAIRWGPQKNYNTTPALQLAEACALVDSIPGWKVVKKDVVNAREPHRKDVFGTGKVREMKNLIKELSGVTAVFVNVNMLQKHQTQFLKDLWEIPVFDRYTVILQVFKHHAKTKEAKLQIALAEVPYIRYRMRQLQEGDVDRQIVSSSDVGGDTFIQNRHKILHNRERKLEKMLIDLKKQREVNRKGRLKKIPSIAVVGYTNCGKTTLIKTLTGDANMEPKDQLFATMDVTAHAGVLPNKMRAVFMDTVGFITDLPASLATAFAATLEDTLLADVVVHVRDISHPDTVNQKQRVLETLEKMIPKTQLDTVIEVCNKADLLTHIPQGSDREGDLYVSATTGMGLTALQERIQQRLIANLGLLAKKLRVPMQGPHLCWLYKEGTVWSAYPDKSEENLIIHVLLSESAYEKFKYHFGKVKVK</sequence>
<dbReference type="Pfam" id="PF01926">
    <property type="entry name" value="MMR_HSR1"/>
    <property type="match status" value="1"/>
</dbReference>
<comment type="caution">
    <text evidence="6">The sequence shown here is derived from an EMBL/GenBank/DDBJ whole genome shotgun (WGS) entry which is preliminary data.</text>
</comment>
<dbReference type="Pfam" id="PF16360">
    <property type="entry name" value="GTP-bdg_M"/>
    <property type="match status" value="1"/>
</dbReference>
<keyword evidence="2" id="KW-0547">Nucleotide-binding</keyword>
<feature type="domain" description="Hflx-type G" evidence="5">
    <location>
        <begin position="344"/>
        <end position="509"/>
    </location>
</feature>
<dbReference type="InterPro" id="IPR006073">
    <property type="entry name" value="GTP-bd"/>
</dbReference>
<gene>
    <name evidence="6" type="ORF">ACJMK2_019789</name>
</gene>
<keyword evidence="7" id="KW-1185">Reference proteome</keyword>
<organism evidence="6 7">
    <name type="scientific">Sinanodonta woodiana</name>
    <name type="common">Chinese pond mussel</name>
    <name type="synonym">Anodonta woodiana</name>
    <dbReference type="NCBI Taxonomy" id="1069815"/>
    <lineage>
        <taxon>Eukaryota</taxon>
        <taxon>Metazoa</taxon>
        <taxon>Spiralia</taxon>
        <taxon>Lophotrochozoa</taxon>
        <taxon>Mollusca</taxon>
        <taxon>Bivalvia</taxon>
        <taxon>Autobranchia</taxon>
        <taxon>Heteroconchia</taxon>
        <taxon>Palaeoheterodonta</taxon>
        <taxon>Unionida</taxon>
        <taxon>Unionoidea</taxon>
        <taxon>Unionidae</taxon>
        <taxon>Unioninae</taxon>
        <taxon>Sinanodonta</taxon>
    </lineage>
</organism>
<evidence type="ECO:0000256" key="1">
    <source>
        <dbReference type="ARBA" id="ARBA00022723"/>
    </source>
</evidence>
<dbReference type="Gene3D" id="3.40.50.11060">
    <property type="entry name" value="GTPase HflX, N-terminal domain"/>
    <property type="match status" value="1"/>
</dbReference>
<dbReference type="InterPro" id="IPR016496">
    <property type="entry name" value="GTPase_HflX"/>
</dbReference>
<keyword evidence="4" id="KW-0342">GTP-binding</keyword>
<evidence type="ECO:0000256" key="4">
    <source>
        <dbReference type="ARBA" id="ARBA00023134"/>
    </source>
</evidence>
<dbReference type="GO" id="GO:0046872">
    <property type="term" value="F:metal ion binding"/>
    <property type="evidence" value="ECO:0007669"/>
    <property type="project" value="UniProtKB-KW"/>
</dbReference>
<dbReference type="InterPro" id="IPR032305">
    <property type="entry name" value="GTP-bd_M"/>
</dbReference>
<dbReference type="PANTHER" id="PTHR10229:SF0">
    <property type="entry name" value="GTP-BINDING PROTEIN 6-RELATED"/>
    <property type="match status" value="1"/>
</dbReference>
<accession>A0ABD3TXY3</accession>